<comment type="subcellular location">
    <subcellularLocation>
        <location evidence="1">Membrane</location>
        <topology evidence="1">Multi-pass membrane protein</topology>
    </subcellularLocation>
</comment>
<keyword evidence="10" id="KW-1185">Reference proteome</keyword>
<feature type="transmembrane region" description="Helical" evidence="7">
    <location>
        <begin position="207"/>
        <end position="232"/>
    </location>
</feature>
<evidence type="ECO:0000256" key="2">
    <source>
        <dbReference type="ARBA" id="ARBA00022692"/>
    </source>
</evidence>
<comment type="similarity">
    <text evidence="5">Belongs to the SAT4 family.</text>
</comment>
<dbReference type="InterPro" id="IPR049326">
    <property type="entry name" value="Rhodopsin_dom_fungi"/>
</dbReference>
<evidence type="ECO:0000256" key="4">
    <source>
        <dbReference type="ARBA" id="ARBA00023136"/>
    </source>
</evidence>
<feature type="domain" description="Rhodopsin" evidence="8">
    <location>
        <begin position="34"/>
        <end position="285"/>
    </location>
</feature>
<name>A0A6A5VUJ5_9PLEO</name>
<feature type="region of interest" description="Disordered" evidence="6">
    <location>
        <begin position="313"/>
        <end position="342"/>
    </location>
</feature>
<gene>
    <name evidence="9" type="ORF">P154DRAFT_590436</name>
</gene>
<proteinExistence type="inferred from homology"/>
<keyword evidence="3 7" id="KW-1133">Transmembrane helix</keyword>
<reference evidence="9" key="1">
    <citation type="journal article" date="2020" name="Stud. Mycol.">
        <title>101 Dothideomycetes genomes: a test case for predicting lifestyles and emergence of pathogens.</title>
        <authorList>
            <person name="Haridas S."/>
            <person name="Albert R."/>
            <person name="Binder M."/>
            <person name="Bloem J."/>
            <person name="Labutti K."/>
            <person name="Salamov A."/>
            <person name="Andreopoulos B."/>
            <person name="Baker S."/>
            <person name="Barry K."/>
            <person name="Bills G."/>
            <person name="Bluhm B."/>
            <person name="Cannon C."/>
            <person name="Castanera R."/>
            <person name="Culley D."/>
            <person name="Daum C."/>
            <person name="Ezra D."/>
            <person name="Gonzalez J."/>
            <person name="Henrissat B."/>
            <person name="Kuo A."/>
            <person name="Liang C."/>
            <person name="Lipzen A."/>
            <person name="Lutzoni F."/>
            <person name="Magnuson J."/>
            <person name="Mondo S."/>
            <person name="Nolan M."/>
            <person name="Ohm R."/>
            <person name="Pangilinan J."/>
            <person name="Park H.-J."/>
            <person name="Ramirez L."/>
            <person name="Alfaro M."/>
            <person name="Sun H."/>
            <person name="Tritt A."/>
            <person name="Yoshinaga Y."/>
            <person name="Zwiers L.-H."/>
            <person name="Turgeon B."/>
            <person name="Goodwin S."/>
            <person name="Spatafora J."/>
            <person name="Crous P."/>
            <person name="Grigoriev I."/>
        </authorList>
    </citation>
    <scope>NUCLEOTIDE SEQUENCE</scope>
    <source>
        <strain evidence="9">CBS 123094</strain>
    </source>
</reference>
<evidence type="ECO:0000256" key="6">
    <source>
        <dbReference type="SAM" id="MobiDB-lite"/>
    </source>
</evidence>
<feature type="transmembrane region" description="Helical" evidence="7">
    <location>
        <begin position="17"/>
        <end position="38"/>
    </location>
</feature>
<dbReference type="Pfam" id="PF20684">
    <property type="entry name" value="Fung_rhodopsin"/>
    <property type="match status" value="1"/>
</dbReference>
<feature type="transmembrane region" description="Helical" evidence="7">
    <location>
        <begin position="177"/>
        <end position="195"/>
    </location>
</feature>
<evidence type="ECO:0000313" key="10">
    <source>
        <dbReference type="Proteomes" id="UP000799779"/>
    </source>
</evidence>
<evidence type="ECO:0000313" key="9">
    <source>
        <dbReference type="EMBL" id="KAF1993193.1"/>
    </source>
</evidence>
<evidence type="ECO:0000256" key="7">
    <source>
        <dbReference type="SAM" id="Phobius"/>
    </source>
</evidence>
<feature type="transmembrane region" description="Helical" evidence="7">
    <location>
        <begin position="91"/>
        <end position="113"/>
    </location>
</feature>
<evidence type="ECO:0000259" key="8">
    <source>
        <dbReference type="Pfam" id="PF20684"/>
    </source>
</evidence>
<dbReference type="Proteomes" id="UP000799779">
    <property type="component" value="Unassembled WGS sequence"/>
</dbReference>
<dbReference type="PANTHER" id="PTHR33048">
    <property type="entry name" value="PTH11-LIKE INTEGRAL MEMBRANE PROTEIN (AFU_ORTHOLOGUE AFUA_5G11245)"/>
    <property type="match status" value="1"/>
</dbReference>
<accession>A0A6A5VUJ5</accession>
<keyword evidence="4 7" id="KW-0472">Membrane</keyword>
<keyword evidence="2 7" id="KW-0812">Transmembrane</keyword>
<dbReference type="OrthoDB" id="5331848at2759"/>
<organism evidence="9 10">
    <name type="scientific">Amniculicola lignicola CBS 123094</name>
    <dbReference type="NCBI Taxonomy" id="1392246"/>
    <lineage>
        <taxon>Eukaryota</taxon>
        <taxon>Fungi</taxon>
        <taxon>Dikarya</taxon>
        <taxon>Ascomycota</taxon>
        <taxon>Pezizomycotina</taxon>
        <taxon>Dothideomycetes</taxon>
        <taxon>Pleosporomycetidae</taxon>
        <taxon>Pleosporales</taxon>
        <taxon>Amniculicolaceae</taxon>
        <taxon>Amniculicola</taxon>
    </lineage>
</organism>
<dbReference type="InterPro" id="IPR052337">
    <property type="entry name" value="SAT4-like"/>
</dbReference>
<protein>
    <recommendedName>
        <fullName evidence="8">Rhodopsin domain-containing protein</fullName>
    </recommendedName>
</protein>
<evidence type="ECO:0000256" key="5">
    <source>
        <dbReference type="ARBA" id="ARBA00038359"/>
    </source>
</evidence>
<dbReference type="AlphaFoldDB" id="A0A6A5VUJ5"/>
<evidence type="ECO:0000256" key="3">
    <source>
        <dbReference type="ARBA" id="ARBA00022989"/>
    </source>
</evidence>
<dbReference type="EMBL" id="ML977722">
    <property type="protein sequence ID" value="KAF1993193.1"/>
    <property type="molecule type" value="Genomic_DNA"/>
</dbReference>
<dbReference type="PANTHER" id="PTHR33048:SF47">
    <property type="entry name" value="INTEGRAL MEMBRANE PROTEIN-RELATED"/>
    <property type="match status" value="1"/>
</dbReference>
<dbReference type="GO" id="GO:0016020">
    <property type="term" value="C:membrane"/>
    <property type="evidence" value="ECO:0007669"/>
    <property type="project" value="UniProtKB-SubCell"/>
</dbReference>
<feature type="transmembrane region" description="Helical" evidence="7">
    <location>
        <begin position="125"/>
        <end position="147"/>
    </location>
</feature>
<evidence type="ECO:0000256" key="1">
    <source>
        <dbReference type="ARBA" id="ARBA00004141"/>
    </source>
</evidence>
<sequence>MGYSFGDFLLDPATARVIYISLATLPLRVIVTGLRLAASQRSTRKLGWDDAFAVLALVGFVGYAICPFIVIDRAGDLDEEGLAILSAKVSYAGAPFFYVNQLFSRGSLFILYYRIFWVDQTFVRWIYTLATIHVCWFITFLFMLLFLCTPISKWWDIYGVQPGHCIDGNAFLVPEETINSSLDIAMIILSVGAVQKLITRKHMRTKLAFIFIAGGLSGVIGFIKIGIVYGIANDNGRKTPFPKYRTRRNNNASPTEENNMNAFWDILQMTTSIWCACAPMYKVLLPLGPVLGSVWIRLKSVISKHGRGSQSSVKLSDFRINGDSSGDKKGDSGSDMTRAPPC</sequence>
<feature type="transmembrane region" description="Helical" evidence="7">
    <location>
        <begin position="50"/>
        <end position="71"/>
    </location>
</feature>